<gene>
    <name evidence="1" type="ORF">UFOVP256_38</name>
</gene>
<name>A0A6J5LGP8_9CAUD</name>
<evidence type="ECO:0000313" key="1">
    <source>
        <dbReference type="EMBL" id="CAB4132463.1"/>
    </source>
</evidence>
<reference evidence="1" key="1">
    <citation type="submission" date="2020-04" db="EMBL/GenBank/DDBJ databases">
        <authorList>
            <person name="Chiriac C."/>
            <person name="Salcher M."/>
            <person name="Ghai R."/>
            <person name="Kavagutti S V."/>
        </authorList>
    </citation>
    <scope>NUCLEOTIDE SEQUENCE</scope>
</reference>
<dbReference type="EMBL" id="LR796263">
    <property type="protein sequence ID" value="CAB4132463.1"/>
    <property type="molecule type" value="Genomic_DNA"/>
</dbReference>
<proteinExistence type="predicted"/>
<sequence length="103" mass="12086">MKVEDMKAYMKTIKDHVDHLNYFSRQVTNMIYEIEEKLMDIEDGICEFKENSLSARLNFLEVAATRMYSLSDSPPRLKTSRCSKHHIAADGFYQSDFDLKKII</sequence>
<protein>
    <submittedName>
        <fullName evidence="1">Uncharacterized protein</fullName>
    </submittedName>
</protein>
<organism evidence="1">
    <name type="scientific">uncultured Caudovirales phage</name>
    <dbReference type="NCBI Taxonomy" id="2100421"/>
    <lineage>
        <taxon>Viruses</taxon>
        <taxon>Duplodnaviria</taxon>
        <taxon>Heunggongvirae</taxon>
        <taxon>Uroviricota</taxon>
        <taxon>Caudoviricetes</taxon>
        <taxon>Peduoviridae</taxon>
        <taxon>Maltschvirus</taxon>
        <taxon>Maltschvirus maltsch</taxon>
    </lineage>
</organism>
<accession>A0A6J5LGP8</accession>